<dbReference type="GO" id="GO:0004222">
    <property type="term" value="F:metalloendopeptidase activity"/>
    <property type="evidence" value="ECO:0007669"/>
    <property type="project" value="TreeGrafter"/>
</dbReference>
<dbReference type="InterPro" id="IPR050570">
    <property type="entry name" value="Cell_wall_metabolism_enzyme"/>
</dbReference>
<dbReference type="PANTHER" id="PTHR21666">
    <property type="entry name" value="PEPTIDASE-RELATED"/>
    <property type="match status" value="1"/>
</dbReference>
<gene>
    <name evidence="3" type="ORF">OM074_15290</name>
</gene>
<dbReference type="InterPro" id="IPR016047">
    <property type="entry name" value="M23ase_b-sheet_dom"/>
</dbReference>
<dbReference type="RefSeq" id="WP_301200982.1">
    <property type="nucleotide sequence ID" value="NZ_JAPDPI010000035.1"/>
</dbReference>
<protein>
    <submittedName>
        <fullName evidence="3">Peptidoglycan DD-metalloendopeptidase family protein</fullName>
    </submittedName>
</protein>
<dbReference type="Gene3D" id="2.70.70.10">
    <property type="entry name" value="Glucose Permease (Domain IIA)"/>
    <property type="match status" value="1"/>
</dbReference>
<dbReference type="Pfam" id="PF01551">
    <property type="entry name" value="Peptidase_M23"/>
    <property type="match status" value="1"/>
</dbReference>
<evidence type="ECO:0000313" key="3">
    <source>
        <dbReference type="EMBL" id="MCW3807000.1"/>
    </source>
</evidence>
<organism evidence="3 4">
    <name type="scientific">Plebeiibacterium marinum</name>
    <dbReference type="NCBI Taxonomy" id="2992111"/>
    <lineage>
        <taxon>Bacteria</taxon>
        <taxon>Pseudomonadati</taxon>
        <taxon>Bacteroidota</taxon>
        <taxon>Bacteroidia</taxon>
        <taxon>Marinilabiliales</taxon>
        <taxon>Marinilabiliaceae</taxon>
        <taxon>Plebeiibacterium</taxon>
    </lineage>
</organism>
<dbReference type="CDD" id="cd12797">
    <property type="entry name" value="M23_peptidase"/>
    <property type="match status" value="1"/>
</dbReference>
<name>A0AAE3MG96_9BACT</name>
<reference evidence="3" key="1">
    <citation type="submission" date="2022-10" db="EMBL/GenBank/DDBJ databases">
        <authorList>
            <person name="Yu W.X."/>
        </authorList>
    </citation>
    <scope>NUCLEOTIDE SEQUENCE</scope>
    <source>
        <strain evidence="3">D04</strain>
    </source>
</reference>
<evidence type="ECO:0000313" key="4">
    <source>
        <dbReference type="Proteomes" id="UP001207408"/>
    </source>
</evidence>
<comment type="caution">
    <text evidence="3">The sequence shown here is derived from an EMBL/GenBank/DDBJ whole genome shotgun (WGS) entry which is preliminary data.</text>
</comment>
<evidence type="ECO:0000256" key="1">
    <source>
        <dbReference type="ARBA" id="ARBA00022729"/>
    </source>
</evidence>
<accession>A0AAE3MG96</accession>
<dbReference type="SUPFAM" id="SSF51261">
    <property type="entry name" value="Duplicated hybrid motif"/>
    <property type="match status" value="1"/>
</dbReference>
<dbReference type="Proteomes" id="UP001207408">
    <property type="component" value="Unassembled WGS sequence"/>
</dbReference>
<sequence>MNLRSYKILVIFFFISGLVFSQSNEIEKLKKKRIQYQTEIKNAERLLSKKGKSKISYLNELKILNSKIASQNNVIATYRSEIDVISKKVEENKEFIHQLALEISTIKKGYEALILEANRQLGSNMNEFMVVFSSSSFSEAYRRFNLLKQYSSYRKRQGLVLLETKVKHDSILAKNKMILQQKTNTYNLLNEELESIKLAIASKQNYVGKLKKEEKWLKKDIEIKKKSSNDLKLAIEKLILEASKSSTYTFSNFSKAKGQLVWPVKDGVVTNKFGEHNHAILKGVKVKNNGIDITALKENEVKCVYEGTVSRVIAIPGYNKAVIVRHGKYLTVYANLVDVYVKNGDVIQSNQEIGQIYTDSNEKSGILHFEIWEENKKINPVDWLVKYN</sequence>
<proteinExistence type="predicted"/>
<dbReference type="EMBL" id="JAPDPI010000035">
    <property type="protein sequence ID" value="MCW3807000.1"/>
    <property type="molecule type" value="Genomic_DNA"/>
</dbReference>
<dbReference type="AlphaFoldDB" id="A0AAE3MG96"/>
<evidence type="ECO:0000259" key="2">
    <source>
        <dbReference type="Pfam" id="PF01551"/>
    </source>
</evidence>
<keyword evidence="4" id="KW-1185">Reference proteome</keyword>
<dbReference type="InterPro" id="IPR011055">
    <property type="entry name" value="Dup_hybrid_motif"/>
</dbReference>
<feature type="domain" description="M23ase beta-sheet core" evidence="2">
    <location>
        <begin position="288"/>
        <end position="380"/>
    </location>
</feature>
<dbReference type="PANTHER" id="PTHR21666:SF289">
    <property type="entry name" value="L-ALA--D-GLU ENDOPEPTIDASE"/>
    <property type="match status" value="1"/>
</dbReference>
<keyword evidence="1" id="KW-0732">Signal</keyword>